<dbReference type="PANTHER" id="PTHR30250">
    <property type="entry name" value="PST FAMILY PREDICTED COLANIC ACID TRANSPORTER"/>
    <property type="match status" value="1"/>
</dbReference>
<feature type="transmembrane region" description="Helical" evidence="6">
    <location>
        <begin position="122"/>
        <end position="140"/>
    </location>
</feature>
<feature type="transmembrane region" description="Helical" evidence="6">
    <location>
        <begin position="344"/>
        <end position="363"/>
    </location>
</feature>
<gene>
    <name evidence="7" type="ORF">BGL_2c19090</name>
</gene>
<dbReference type="KEGG" id="bgp:BGL_2c19090"/>
<dbReference type="EMBL" id="CP002581">
    <property type="protein sequence ID" value="AJK49975.1"/>
    <property type="molecule type" value="Genomic_DNA"/>
</dbReference>
<evidence type="ECO:0000256" key="3">
    <source>
        <dbReference type="ARBA" id="ARBA00022692"/>
    </source>
</evidence>
<protein>
    <submittedName>
        <fullName evidence="7">Putative polysaccharide biosynthesis protein</fullName>
    </submittedName>
</protein>
<feature type="transmembrane region" description="Helical" evidence="6">
    <location>
        <begin position="181"/>
        <end position="200"/>
    </location>
</feature>
<keyword evidence="5 6" id="KW-0472">Membrane</keyword>
<feature type="transmembrane region" description="Helical" evidence="6">
    <location>
        <begin position="304"/>
        <end position="324"/>
    </location>
</feature>
<name>A0A0B6S9L8_BURPL</name>
<evidence type="ECO:0000256" key="2">
    <source>
        <dbReference type="ARBA" id="ARBA00022475"/>
    </source>
</evidence>
<dbReference type="AlphaFoldDB" id="A0A0B6S9L8"/>
<evidence type="ECO:0000256" key="5">
    <source>
        <dbReference type="ARBA" id="ARBA00023136"/>
    </source>
</evidence>
<feature type="transmembrane region" description="Helical" evidence="6">
    <location>
        <begin position="86"/>
        <end position="110"/>
    </location>
</feature>
<feature type="transmembrane region" description="Helical" evidence="6">
    <location>
        <begin position="456"/>
        <end position="477"/>
    </location>
</feature>
<keyword evidence="2" id="KW-1003">Cell membrane</keyword>
<keyword evidence="4 6" id="KW-1133">Transmembrane helix</keyword>
<evidence type="ECO:0000256" key="6">
    <source>
        <dbReference type="SAM" id="Phobius"/>
    </source>
</evidence>
<comment type="subcellular location">
    <subcellularLocation>
        <location evidence="1">Cell membrane</location>
        <topology evidence="1">Multi-pass membrane protein</topology>
    </subcellularLocation>
</comment>
<keyword evidence="3 6" id="KW-0812">Transmembrane</keyword>
<feature type="transmembrane region" description="Helical" evidence="6">
    <location>
        <begin position="152"/>
        <end position="175"/>
    </location>
</feature>
<evidence type="ECO:0000256" key="4">
    <source>
        <dbReference type="ARBA" id="ARBA00022989"/>
    </source>
</evidence>
<feature type="transmembrane region" description="Helical" evidence="6">
    <location>
        <begin position="35"/>
        <end position="56"/>
    </location>
</feature>
<feature type="transmembrane region" description="Helical" evidence="6">
    <location>
        <begin position="375"/>
        <end position="392"/>
    </location>
</feature>
<sequence>MLKRSLIANYAGQVVTIVLGMVMVPVYVRHLGVEAYGLIAFNAVLLAWVQLLDLGLSPTLCRELARARDEAATREVRVLLQSLEKFVSGICLVLILLSGLAAPLFATGWLNASSLPPREVELAFVLMVLTMSARWLSSLYRGGMVGIDRQATLNTVIVIFAVLRAVLVVPLIAAWPRVEVFFVWQLGAILGEAATMRVLLGRAVGAPAWSRTFSREVLLARARLSLSIAFSALMWATSTQADKIILSKLLPLSAFGEFSMATLLAGGILLLASPIQQAFTPRFTADSVRNAGSLKSSYFLASEIMMIAVMPVAILFASVPGLVFRLWSASLPMTPELLRVLQCYALGNACSAVAGLCFLIQYAAGDLSLHIKGNLGFVAILVPAVLLGALHYGARGAAYAWLAINLAQLFLWVGVVHRRFLPGINARWYRGLASRGLVVLALGAAFRYAAPLPADRFVLLLMLGCMWLLMVAAMVAVSPISQRKAMALARRLAVN</sequence>
<dbReference type="RefSeq" id="WP_042628323.1">
    <property type="nucleotide sequence ID" value="NZ_CP002581.1"/>
</dbReference>
<evidence type="ECO:0000313" key="8">
    <source>
        <dbReference type="Proteomes" id="UP000031838"/>
    </source>
</evidence>
<feature type="transmembrane region" description="Helical" evidence="6">
    <location>
        <begin position="220"/>
        <end position="237"/>
    </location>
</feature>
<reference evidence="8" key="1">
    <citation type="submission" date="2011-03" db="EMBL/GenBank/DDBJ databases">
        <authorList>
            <person name="Voget S."/>
            <person name="Streit W.R."/>
            <person name="Jaeger K.E."/>
            <person name="Daniel R."/>
        </authorList>
    </citation>
    <scope>NUCLEOTIDE SEQUENCE [LARGE SCALE GENOMIC DNA]</scope>
    <source>
        <strain evidence="8">PG1</strain>
    </source>
</reference>
<dbReference type="Pfam" id="PF01943">
    <property type="entry name" value="Polysacc_synt"/>
    <property type="match status" value="1"/>
</dbReference>
<accession>A0A0B6S9L8</accession>
<evidence type="ECO:0000256" key="1">
    <source>
        <dbReference type="ARBA" id="ARBA00004651"/>
    </source>
</evidence>
<keyword evidence="8" id="KW-1185">Reference proteome</keyword>
<dbReference type="PANTHER" id="PTHR30250:SF26">
    <property type="entry name" value="PSMA PROTEIN"/>
    <property type="match status" value="1"/>
</dbReference>
<feature type="transmembrane region" description="Helical" evidence="6">
    <location>
        <begin position="428"/>
        <end position="450"/>
    </location>
</feature>
<feature type="transmembrane region" description="Helical" evidence="6">
    <location>
        <begin position="7"/>
        <end position="29"/>
    </location>
</feature>
<reference evidence="7 8" key="2">
    <citation type="journal article" date="2016" name="Appl. Microbiol. Biotechnol.">
        <title>Mutations improving production and secretion of extracellular lipase by Burkholderia glumae PG1.</title>
        <authorList>
            <person name="Knapp A."/>
            <person name="Voget S."/>
            <person name="Gao R."/>
            <person name="Zaburannyi N."/>
            <person name="Krysciak D."/>
            <person name="Breuer M."/>
            <person name="Hauer B."/>
            <person name="Streit W.R."/>
            <person name="Muller R."/>
            <person name="Daniel R."/>
            <person name="Jaeger K.E."/>
        </authorList>
    </citation>
    <scope>NUCLEOTIDE SEQUENCE [LARGE SCALE GENOMIC DNA]</scope>
    <source>
        <strain evidence="7 8">PG1</strain>
    </source>
</reference>
<proteinExistence type="predicted"/>
<dbReference type="HOGENOM" id="CLU_040791_0_0_4"/>
<feature type="transmembrane region" description="Helical" evidence="6">
    <location>
        <begin position="249"/>
        <end position="272"/>
    </location>
</feature>
<dbReference type="InterPro" id="IPR002797">
    <property type="entry name" value="Polysacc_synth"/>
</dbReference>
<evidence type="ECO:0000313" key="7">
    <source>
        <dbReference type="EMBL" id="AJK49975.1"/>
    </source>
</evidence>
<dbReference type="InterPro" id="IPR050833">
    <property type="entry name" value="Poly_Biosynth_Transport"/>
</dbReference>
<dbReference type="Proteomes" id="UP000031838">
    <property type="component" value="Chromosome 2"/>
</dbReference>
<dbReference type="GO" id="GO:0005886">
    <property type="term" value="C:plasma membrane"/>
    <property type="evidence" value="ECO:0007669"/>
    <property type="project" value="UniProtKB-SubCell"/>
</dbReference>
<feature type="transmembrane region" description="Helical" evidence="6">
    <location>
        <begin position="398"/>
        <end position="416"/>
    </location>
</feature>
<organism evidence="7 8">
    <name type="scientific">Burkholderia plantarii</name>
    <dbReference type="NCBI Taxonomy" id="41899"/>
    <lineage>
        <taxon>Bacteria</taxon>
        <taxon>Pseudomonadati</taxon>
        <taxon>Pseudomonadota</taxon>
        <taxon>Betaproteobacteria</taxon>
        <taxon>Burkholderiales</taxon>
        <taxon>Burkholderiaceae</taxon>
        <taxon>Burkholderia</taxon>
    </lineage>
</organism>